<reference evidence="2" key="1">
    <citation type="submission" date="2023-10" db="EMBL/GenBank/DDBJ databases">
        <authorList>
            <person name="Chen Y."/>
            <person name="Shah S."/>
            <person name="Dougan E. K."/>
            <person name="Thang M."/>
            <person name="Chan C."/>
        </authorList>
    </citation>
    <scope>NUCLEOTIDE SEQUENCE [LARGE SCALE GENOMIC DNA]</scope>
</reference>
<proteinExistence type="predicted"/>
<dbReference type="Proteomes" id="UP001189429">
    <property type="component" value="Unassembled WGS sequence"/>
</dbReference>
<accession>A0ABN9XPF3</accession>
<dbReference type="Gene3D" id="2.60.120.690">
    <property type="entry name" value="Proprotein convertase subtilisin/kexin type 9"/>
    <property type="match status" value="1"/>
</dbReference>
<evidence type="ECO:0008006" key="4">
    <source>
        <dbReference type="Google" id="ProtNLM"/>
    </source>
</evidence>
<evidence type="ECO:0000313" key="3">
    <source>
        <dbReference type="Proteomes" id="UP001189429"/>
    </source>
</evidence>
<gene>
    <name evidence="2" type="ORF">PCOR1329_LOCUS78576</name>
</gene>
<protein>
    <recommendedName>
        <fullName evidence="4">Alpha-1,6-mannosyl-glycoprotein 6-beta-N-acetylglucosaminyltransferase</fullName>
    </recommendedName>
</protein>
<organism evidence="2 3">
    <name type="scientific">Prorocentrum cordatum</name>
    <dbReference type="NCBI Taxonomy" id="2364126"/>
    <lineage>
        <taxon>Eukaryota</taxon>
        <taxon>Sar</taxon>
        <taxon>Alveolata</taxon>
        <taxon>Dinophyceae</taxon>
        <taxon>Prorocentrales</taxon>
        <taxon>Prorocentraceae</taxon>
        <taxon>Prorocentrum</taxon>
    </lineage>
</organism>
<keyword evidence="3" id="KW-1185">Reference proteome</keyword>
<feature type="region of interest" description="Disordered" evidence="1">
    <location>
        <begin position="78"/>
        <end position="120"/>
    </location>
</feature>
<evidence type="ECO:0000313" key="2">
    <source>
        <dbReference type="EMBL" id="CAK0901716.1"/>
    </source>
</evidence>
<comment type="caution">
    <text evidence="2">The sequence shown here is derived from an EMBL/GenBank/DDBJ whole genome shotgun (WGS) entry which is preliminary data.</text>
</comment>
<name>A0ABN9XPF3_9DINO</name>
<dbReference type="EMBL" id="CAUYUJ010020970">
    <property type="protein sequence ID" value="CAK0901716.1"/>
    <property type="molecule type" value="Genomic_DNA"/>
</dbReference>
<sequence length="716" mass="74235">MPREASRGTARRQPRRLPLPLLLAAAHIRPGGAARARRGVPRQAAIRAGLEQAALPVEPCDEPKNSSEMARGLLQEALGRRTSPDRRPVHGPAAQPARLSMDVPEEHPARRRGAPGAGAAGATRLHLAGAASSGQQGRDKVTTWILSGGGESCDEACSASGSSCDASADWPTTEAAVSIVSSLLGHSCDQYTNYGGDWEFAPYTYTPDGRCNYPTSATYPTCSAAGADANFRRFCPCTPTVQVTTWILSGGGESCDEACSASGSSCDASADWPTTEAAVSIVGSLLGHSCDQYTNYGGDWEFAPYTYTPDGRCNYPTSATYPTCSAAGADANFRRFCPCTPTVQVNDTETSSLHVALHHGSVMSLKSTGYGAYLDVRGSGCEENEACVSGSASLERSNPAEYTGEWKMLRTGGPGIIVDGDPVYLQSMYGSQPLYLDTRGEGCEDNELCVSASSSKEGSVPGNHSTEWIVRRVEGAGDLMTGDSIHLQSMMGDVTAYLDVRGTGCEDNEYCVSAASSSTRDGHSGTWQVLLKQAVVQSELSETTDDAKATATCPENTWVMSCEPIGATAGDQGDGLQLSEDGASCTAVNSGTGQGIRARATCTGAPTVSSVSGELFLDHQEVTAACDHGAALWCTCHSPWAVPGACGGESSFAPAGGVCSKEVGSSGGRRRGTGFGAGAKLYALCLPPPAPAPAAGVLPRMRRVVHTQSAGGGPAV</sequence>
<feature type="compositionally biased region" description="Basic and acidic residues" evidence="1">
    <location>
        <begin position="78"/>
        <end position="88"/>
    </location>
</feature>
<evidence type="ECO:0000256" key="1">
    <source>
        <dbReference type="SAM" id="MobiDB-lite"/>
    </source>
</evidence>